<protein>
    <recommendedName>
        <fullName evidence="6">Amino acid transporter transmembrane domain-containing protein</fullName>
    </recommendedName>
</protein>
<feature type="transmembrane region" description="Helical" evidence="5">
    <location>
        <begin position="229"/>
        <end position="246"/>
    </location>
</feature>
<accession>A0A1B6KPP1</accession>
<organism evidence="7">
    <name type="scientific">Graphocephala atropunctata</name>
    <dbReference type="NCBI Taxonomy" id="36148"/>
    <lineage>
        <taxon>Eukaryota</taxon>
        <taxon>Metazoa</taxon>
        <taxon>Ecdysozoa</taxon>
        <taxon>Arthropoda</taxon>
        <taxon>Hexapoda</taxon>
        <taxon>Insecta</taxon>
        <taxon>Pterygota</taxon>
        <taxon>Neoptera</taxon>
        <taxon>Paraneoptera</taxon>
        <taxon>Hemiptera</taxon>
        <taxon>Auchenorrhyncha</taxon>
        <taxon>Membracoidea</taxon>
        <taxon>Cicadellidae</taxon>
        <taxon>Cicadellinae</taxon>
        <taxon>Cicadellini</taxon>
        <taxon>Graphocephala</taxon>
    </lineage>
</organism>
<feature type="transmembrane region" description="Helical" evidence="5">
    <location>
        <begin position="127"/>
        <end position="149"/>
    </location>
</feature>
<feature type="transmembrane region" description="Helical" evidence="5">
    <location>
        <begin position="295"/>
        <end position="313"/>
    </location>
</feature>
<keyword evidence="3 5" id="KW-1133">Transmembrane helix</keyword>
<dbReference type="GO" id="GO:0015179">
    <property type="term" value="F:L-amino acid transmembrane transporter activity"/>
    <property type="evidence" value="ECO:0007669"/>
    <property type="project" value="TreeGrafter"/>
</dbReference>
<feature type="domain" description="Amino acid transporter transmembrane" evidence="6">
    <location>
        <begin position="100"/>
        <end position="496"/>
    </location>
</feature>
<sequence>RHSYSFYASPSRSLFPPITISRQYGSSMSRSTTPSGWALHVTSLSRKFDLCQRLVLATMSMNSSTADLVGTQPSTRISTVSNKYYNPYKHRQVPHPTTDAETLIHLLKGSLGTGILAMPLAFANSGLIFGIFGTFFVGAVSTYCVNILVQSAFQLCQRRKLPSLGFADVAEVAFLEGPQTVRKLAPIARFMVNCFLVIDLLGCCCVYTTFVCSNLKQVLNLYIDSSIDLRIYMACTLPFLLVMNLIRNLKYLAPLSMVANVFIAVGMGITFYYIFQDLPSIDSRPAIAPITKMPLFFGTAIFALEGIGVVMPLENNMKTPENFLGCPGILNIGMASVVTLYCVVGFLGYLKYGPDTAASITLNLPDELLAQSVKVMIAIAMFFTYALQFYVPMEIIWKAVQHKFPEHPNRAEYLLRMAIVVATVLIAILVPNLGPFISLVGAVCLSFLGLMFPSIVEMVVWWDVPGGLGKGNWVIWKNVLVICFGIVGFLTGSYTSLVEIVTEYGTV</sequence>
<feature type="transmembrane region" description="Helical" evidence="5">
    <location>
        <begin position="436"/>
        <end position="462"/>
    </location>
</feature>
<feature type="transmembrane region" description="Helical" evidence="5">
    <location>
        <begin position="369"/>
        <end position="392"/>
    </location>
</feature>
<feature type="non-terminal residue" evidence="7">
    <location>
        <position position="1"/>
    </location>
</feature>
<dbReference type="PANTHER" id="PTHR22950:SF460">
    <property type="entry name" value="PROTON-COUPLED AMINO ACID TRANSPORTER 4-LIKE PROTEIN"/>
    <property type="match status" value="1"/>
</dbReference>
<evidence type="ECO:0000256" key="3">
    <source>
        <dbReference type="ARBA" id="ARBA00022989"/>
    </source>
</evidence>
<gene>
    <name evidence="7" type="ORF">g.36882</name>
</gene>
<dbReference type="Pfam" id="PF01490">
    <property type="entry name" value="Aa_trans"/>
    <property type="match status" value="1"/>
</dbReference>
<feature type="transmembrane region" description="Helical" evidence="5">
    <location>
        <begin position="413"/>
        <end position="430"/>
    </location>
</feature>
<feature type="transmembrane region" description="Helical" evidence="5">
    <location>
        <begin position="325"/>
        <end position="349"/>
    </location>
</feature>
<reference evidence="7" key="1">
    <citation type="submission" date="2015-11" db="EMBL/GenBank/DDBJ databases">
        <title>De novo transcriptome assembly of four potential Pierce s Disease insect vectors from Arizona vineyards.</title>
        <authorList>
            <person name="Tassone E.E."/>
        </authorList>
    </citation>
    <scope>NUCLEOTIDE SEQUENCE</scope>
</reference>
<dbReference type="GO" id="GO:0005774">
    <property type="term" value="C:vacuolar membrane"/>
    <property type="evidence" value="ECO:0007669"/>
    <property type="project" value="TreeGrafter"/>
</dbReference>
<dbReference type="PANTHER" id="PTHR22950">
    <property type="entry name" value="AMINO ACID TRANSPORTER"/>
    <property type="match status" value="1"/>
</dbReference>
<evidence type="ECO:0000256" key="1">
    <source>
        <dbReference type="ARBA" id="ARBA00004141"/>
    </source>
</evidence>
<evidence type="ECO:0000259" key="6">
    <source>
        <dbReference type="Pfam" id="PF01490"/>
    </source>
</evidence>
<proteinExistence type="predicted"/>
<evidence type="ECO:0000313" key="7">
    <source>
        <dbReference type="EMBL" id="JAT13420.1"/>
    </source>
</evidence>
<comment type="subcellular location">
    <subcellularLocation>
        <location evidence="1">Membrane</location>
        <topology evidence="1">Multi-pass membrane protein</topology>
    </subcellularLocation>
</comment>
<evidence type="ECO:0000256" key="2">
    <source>
        <dbReference type="ARBA" id="ARBA00022692"/>
    </source>
</evidence>
<feature type="transmembrane region" description="Helical" evidence="5">
    <location>
        <begin position="190"/>
        <end position="209"/>
    </location>
</feature>
<dbReference type="AlphaFoldDB" id="A0A1B6KPP1"/>
<evidence type="ECO:0000256" key="4">
    <source>
        <dbReference type="ARBA" id="ARBA00023136"/>
    </source>
</evidence>
<dbReference type="EMBL" id="GEBQ01026557">
    <property type="protein sequence ID" value="JAT13420.1"/>
    <property type="molecule type" value="Transcribed_RNA"/>
</dbReference>
<dbReference type="InterPro" id="IPR013057">
    <property type="entry name" value="AA_transpt_TM"/>
</dbReference>
<name>A0A1B6KPP1_9HEMI</name>
<keyword evidence="4 5" id="KW-0472">Membrane</keyword>
<evidence type="ECO:0000256" key="5">
    <source>
        <dbReference type="SAM" id="Phobius"/>
    </source>
</evidence>
<feature type="transmembrane region" description="Helical" evidence="5">
    <location>
        <begin position="258"/>
        <end position="275"/>
    </location>
</feature>
<feature type="transmembrane region" description="Helical" evidence="5">
    <location>
        <begin position="474"/>
        <end position="494"/>
    </location>
</feature>
<keyword evidence="2 5" id="KW-0812">Transmembrane</keyword>